<evidence type="ECO:0000256" key="3">
    <source>
        <dbReference type="ARBA" id="ARBA00022722"/>
    </source>
</evidence>
<dbReference type="Gene3D" id="3.30.70.270">
    <property type="match status" value="1"/>
</dbReference>
<organism evidence="9">
    <name type="scientific">Oryza sativa subsp. japonica</name>
    <name type="common">Rice</name>
    <dbReference type="NCBI Taxonomy" id="39947"/>
    <lineage>
        <taxon>Eukaryota</taxon>
        <taxon>Viridiplantae</taxon>
        <taxon>Streptophyta</taxon>
        <taxon>Embryophyta</taxon>
        <taxon>Tracheophyta</taxon>
        <taxon>Spermatophyta</taxon>
        <taxon>Magnoliopsida</taxon>
        <taxon>Liliopsida</taxon>
        <taxon>Poales</taxon>
        <taxon>Poaceae</taxon>
        <taxon>BOP clade</taxon>
        <taxon>Oryzoideae</taxon>
        <taxon>Oryzeae</taxon>
        <taxon>Oryzinae</taxon>
        <taxon>Oryza</taxon>
        <taxon>Oryza sativa</taxon>
    </lineage>
</organism>
<reference evidence="9" key="3">
    <citation type="submission" date="2006-01" db="EMBL/GenBank/DDBJ databases">
        <authorList>
            <person name="Buell R."/>
        </authorList>
    </citation>
    <scope>NUCLEOTIDE SEQUENCE</scope>
</reference>
<feature type="domain" description="Reverse transcriptase" evidence="7">
    <location>
        <begin position="36"/>
        <end position="196"/>
    </location>
</feature>
<dbReference type="CDD" id="cd01647">
    <property type="entry name" value="RT_LTR"/>
    <property type="match status" value="1"/>
</dbReference>
<evidence type="ECO:0000259" key="8">
    <source>
        <dbReference type="Pfam" id="PF17917"/>
    </source>
</evidence>
<keyword evidence="1" id="KW-0808">Transferase</keyword>
<dbReference type="InterPro" id="IPR043128">
    <property type="entry name" value="Rev_trsase/Diguanyl_cyclase"/>
</dbReference>
<keyword evidence="4" id="KW-0255">Endonuclease</keyword>
<dbReference type="InterPro" id="IPR000477">
    <property type="entry name" value="RT_dom"/>
</dbReference>
<dbReference type="FunFam" id="3.10.20.370:FF:000001">
    <property type="entry name" value="Retrovirus-related Pol polyprotein from transposon 17.6-like protein"/>
    <property type="match status" value="1"/>
</dbReference>
<dbReference type="PANTHER" id="PTHR24559:SF444">
    <property type="entry name" value="REVERSE TRANSCRIPTASE DOMAIN-CONTAINING PROTEIN"/>
    <property type="match status" value="1"/>
</dbReference>
<evidence type="ECO:0000256" key="6">
    <source>
        <dbReference type="ARBA" id="ARBA00022918"/>
    </source>
</evidence>
<dbReference type="Pfam" id="PF00078">
    <property type="entry name" value="RVT_1"/>
    <property type="match status" value="1"/>
</dbReference>
<dbReference type="GO" id="GO:0004519">
    <property type="term" value="F:endonuclease activity"/>
    <property type="evidence" value="ECO:0007669"/>
    <property type="project" value="UniProtKB-KW"/>
</dbReference>
<dbReference type="InterPro" id="IPR053134">
    <property type="entry name" value="RNA-dir_DNA_polymerase"/>
</dbReference>
<evidence type="ECO:0000256" key="4">
    <source>
        <dbReference type="ARBA" id="ARBA00022759"/>
    </source>
</evidence>
<keyword evidence="5" id="KW-0378">Hydrolase</keyword>
<evidence type="ECO:0000313" key="9">
    <source>
        <dbReference type="EMBL" id="ABA98320.1"/>
    </source>
</evidence>
<dbReference type="Pfam" id="PF17917">
    <property type="entry name" value="RT_RNaseH"/>
    <property type="match status" value="1"/>
</dbReference>
<dbReference type="GO" id="GO:0003964">
    <property type="term" value="F:RNA-directed DNA polymerase activity"/>
    <property type="evidence" value="ECO:0007669"/>
    <property type="project" value="UniProtKB-KW"/>
</dbReference>
<dbReference type="Gene3D" id="3.10.20.370">
    <property type="match status" value="1"/>
</dbReference>
<dbReference type="EMBL" id="DP000011">
    <property type="protein sequence ID" value="ABA98320.1"/>
    <property type="molecule type" value="Genomic_DNA"/>
</dbReference>
<dbReference type="InterPro" id="IPR043502">
    <property type="entry name" value="DNA/RNA_pol_sf"/>
</dbReference>
<keyword evidence="2" id="KW-0548">Nucleotidyltransferase</keyword>
<gene>
    <name evidence="9" type="ordered locus">LOC_Os12g25250</name>
</gene>
<dbReference type="InterPro" id="IPR041373">
    <property type="entry name" value="RT_RNaseH"/>
</dbReference>
<proteinExistence type="predicted"/>
<evidence type="ECO:0000259" key="7">
    <source>
        <dbReference type="Pfam" id="PF00078"/>
    </source>
</evidence>
<reference evidence="9" key="1">
    <citation type="journal article" date="2005" name="BMC Biol.">
        <title>The sequence of rice chromosomes 11 and 12, rich in disease resistance genes and recent gene duplications.</title>
        <authorList>
            <consortium name="The rice chromosomes 11 and 12 sequencing consortia"/>
        </authorList>
    </citation>
    <scope>NUCLEOTIDE SEQUENCE [LARGE SCALE GENOMIC DNA]</scope>
</reference>
<keyword evidence="6" id="KW-0695">RNA-directed DNA polymerase</keyword>
<dbReference type="AlphaFoldDB" id="Q2QS58"/>
<evidence type="ECO:0000256" key="5">
    <source>
        <dbReference type="ARBA" id="ARBA00022801"/>
    </source>
</evidence>
<name>Q2QS58_ORYSJ</name>
<dbReference type="GO" id="GO:0016787">
    <property type="term" value="F:hydrolase activity"/>
    <property type="evidence" value="ECO:0007669"/>
    <property type="project" value="UniProtKB-KW"/>
</dbReference>
<reference evidence="9" key="2">
    <citation type="submission" date="2005-04" db="EMBL/GenBank/DDBJ databases">
        <authorList>
            <person name="Buell C.R."/>
            <person name="Wing R.A."/>
            <person name="McCombie W.A."/>
            <person name="Ouyang S."/>
        </authorList>
    </citation>
    <scope>NUCLEOTIDE SEQUENCE</scope>
</reference>
<accession>Q2QS58</accession>
<feature type="domain" description="Reverse transcriptase RNase H-like" evidence="8">
    <location>
        <begin position="227"/>
        <end position="326"/>
    </location>
</feature>
<sequence length="425" mass="49383">MAANKLAEVKKQVDEQLQKGYIQPSTSPWGAPVIFVEKKDKTRRMCVDYRALNEVIIKNKYPLPWIDDLFDQLKGAKVFSKTDLRSGYHQLRIREEDIPKTAFTTRYGLYECTVMSFGLTNAPAFFMNLMNKVLMEFLYKFVVVFIDDILIYSKLEEEHEQHLHLVLKKLQEHQLCAKFSKCDFWIARPMIQLLKKDEKFKWAAECGKSFEELKKKLVSAPVLILPDQTKDFQVYCDASRQGLGCVLMQEGQVVAYASRQLRPYESNYPTHDLELAAVVHPLKMWRHYLIGNRCEVYTDHKSLKYIFTQPDLNLRQRRWLELIKYYDMGIHYHPGKANVVADALSRKSYCNALGIGDMSDKLLQELEHLNLGIVEHGYVAALEARLTLVDQVRAAQVNDLEIAELKKNMRVGKARDFHEDEHGTI</sequence>
<dbReference type="SUPFAM" id="SSF56672">
    <property type="entry name" value="DNA/RNA polymerases"/>
    <property type="match status" value="1"/>
</dbReference>
<keyword evidence="3" id="KW-0540">Nuclease</keyword>
<protein>
    <submittedName>
        <fullName evidence="9">Retrotransposon protein, putative, Ty3-gypsy subclass</fullName>
    </submittedName>
</protein>
<dbReference type="CDD" id="cd09274">
    <property type="entry name" value="RNase_HI_RT_Ty3"/>
    <property type="match status" value="1"/>
</dbReference>
<evidence type="ECO:0000256" key="1">
    <source>
        <dbReference type="ARBA" id="ARBA00022679"/>
    </source>
</evidence>
<dbReference type="Gene3D" id="3.10.10.10">
    <property type="entry name" value="HIV Type 1 Reverse Transcriptase, subunit A, domain 1"/>
    <property type="match status" value="1"/>
</dbReference>
<dbReference type="PANTHER" id="PTHR24559">
    <property type="entry name" value="TRANSPOSON TY3-I GAG-POL POLYPROTEIN"/>
    <property type="match status" value="1"/>
</dbReference>
<evidence type="ECO:0000256" key="2">
    <source>
        <dbReference type="ARBA" id="ARBA00022695"/>
    </source>
</evidence>